<dbReference type="OrthoDB" id="285872at2759"/>
<gene>
    <name evidence="2" type="ORF">POCTA_138.1.T0480147</name>
</gene>
<comment type="caution">
    <text evidence="2">The sequence shown here is derived from an EMBL/GenBank/DDBJ whole genome shotgun (WGS) entry which is preliminary data.</text>
</comment>
<feature type="compositionally biased region" description="Basic and acidic residues" evidence="1">
    <location>
        <begin position="74"/>
        <end position="88"/>
    </location>
</feature>
<dbReference type="AlphaFoldDB" id="A0A8S1US24"/>
<sequence length="329" mass="38185">MDQNFANREENSGQAKLRRRRNDSNNRDYSCGCGKSYLSYAALYTHLKQKHNSIAPDGTHSPNNANQRPGRGRPPRDDKDRKSAKSDDGQSESGNEPDEILEELLTFLDSLGSFRQTEKLSSDVDIQAFLLSNFPANVFSNYQEYQGIFDLLKDITNEKIKVQDIDQIANEPFDKDKSLRKTNITKILTYFLIQIGPKLCVEAYREICIFIIFYQKFLNSLGYYALQKCQQEQKNEDNKQLDIKEEVSQSQEFCDVHNGEYMLLIANEFILSFLPQSYSGIERVEKNLKIFGSCAEKLKNAVYVTQHFSYWLFSQKFTDQRLDFYTEDD</sequence>
<dbReference type="OMA" id="EYQGIFD"/>
<feature type="region of interest" description="Disordered" evidence="1">
    <location>
        <begin position="1"/>
        <end position="32"/>
    </location>
</feature>
<proteinExistence type="predicted"/>
<protein>
    <submittedName>
        <fullName evidence="2">Uncharacterized protein</fullName>
    </submittedName>
</protein>
<name>A0A8S1US24_PAROT</name>
<evidence type="ECO:0000313" key="2">
    <source>
        <dbReference type="EMBL" id="CAD8166419.1"/>
    </source>
</evidence>
<organism evidence="2 3">
    <name type="scientific">Paramecium octaurelia</name>
    <dbReference type="NCBI Taxonomy" id="43137"/>
    <lineage>
        <taxon>Eukaryota</taxon>
        <taxon>Sar</taxon>
        <taxon>Alveolata</taxon>
        <taxon>Ciliophora</taxon>
        <taxon>Intramacronucleata</taxon>
        <taxon>Oligohymenophorea</taxon>
        <taxon>Peniculida</taxon>
        <taxon>Parameciidae</taxon>
        <taxon>Paramecium</taxon>
    </lineage>
</organism>
<feature type="region of interest" description="Disordered" evidence="1">
    <location>
        <begin position="52"/>
        <end position="97"/>
    </location>
</feature>
<evidence type="ECO:0000313" key="3">
    <source>
        <dbReference type="Proteomes" id="UP000683925"/>
    </source>
</evidence>
<accession>A0A8S1US24</accession>
<dbReference type="Proteomes" id="UP000683925">
    <property type="component" value="Unassembled WGS sequence"/>
</dbReference>
<evidence type="ECO:0000256" key="1">
    <source>
        <dbReference type="SAM" id="MobiDB-lite"/>
    </source>
</evidence>
<dbReference type="EMBL" id="CAJJDP010000048">
    <property type="protein sequence ID" value="CAD8166419.1"/>
    <property type="molecule type" value="Genomic_DNA"/>
</dbReference>
<keyword evidence="3" id="KW-1185">Reference proteome</keyword>
<reference evidence="2" key="1">
    <citation type="submission" date="2021-01" db="EMBL/GenBank/DDBJ databases">
        <authorList>
            <consortium name="Genoscope - CEA"/>
            <person name="William W."/>
        </authorList>
    </citation>
    <scope>NUCLEOTIDE SEQUENCE</scope>
</reference>